<dbReference type="GO" id="GO:0031640">
    <property type="term" value="P:killing of cells of another organism"/>
    <property type="evidence" value="ECO:0007669"/>
    <property type="project" value="UniProtKB-KW"/>
</dbReference>
<feature type="region of interest" description="Disordered" evidence="5">
    <location>
        <begin position="414"/>
        <end position="438"/>
    </location>
</feature>
<dbReference type="GO" id="GO:0004040">
    <property type="term" value="F:amidase activity"/>
    <property type="evidence" value="ECO:0007669"/>
    <property type="project" value="InterPro"/>
</dbReference>
<dbReference type="SMART" id="SM00047">
    <property type="entry name" value="LYZ2"/>
    <property type="match status" value="1"/>
</dbReference>
<dbReference type="CDD" id="cd00118">
    <property type="entry name" value="LysM"/>
    <property type="match status" value="6"/>
</dbReference>
<feature type="domain" description="LysM" evidence="6">
    <location>
        <begin position="509"/>
        <end position="552"/>
    </location>
</feature>
<dbReference type="PANTHER" id="PTHR33734:SF22">
    <property type="entry name" value="MEMBRANE-BOUND LYTIC MUREIN TRANSGLYCOSYLASE D"/>
    <property type="match status" value="1"/>
</dbReference>
<dbReference type="Proteomes" id="UP000298615">
    <property type="component" value="Chromosome"/>
</dbReference>
<dbReference type="SMART" id="SM00257">
    <property type="entry name" value="LysM"/>
    <property type="match status" value="6"/>
</dbReference>
<evidence type="ECO:0000256" key="1">
    <source>
        <dbReference type="ARBA" id="ARBA00010266"/>
    </source>
</evidence>
<evidence type="ECO:0000256" key="5">
    <source>
        <dbReference type="SAM" id="MobiDB-lite"/>
    </source>
</evidence>
<dbReference type="InterPro" id="IPR036779">
    <property type="entry name" value="LysM_dom_sf"/>
</dbReference>
<keyword evidence="2" id="KW-0929">Antimicrobial</keyword>
<feature type="domain" description="LysM" evidence="6">
    <location>
        <begin position="292"/>
        <end position="335"/>
    </location>
</feature>
<dbReference type="KEGG" id="vao:FA707_07040"/>
<sequence>MLQFKWYLFLNDKIRRSSCMAQKHSDNNGIDFNYRFSIMKKSTSLLGTTLAMGSFVGLIDGSQVALADSLDKVEGKQENDKLAKIDNDTITSFSSQADFVYKIGSLAQVVADEHDLYASIMVAQAILESSWGNSALASYPNHNLFGIKGAYNNQSVIMRTWEHYNGKDVYVNAAFRKYPSYKESLYDNAYVLRNTSFVSGTYYYAGAWKSNSRSYRDATAWLTGRYATDPNYGSKLNSIIERYNLTAFDTPGSHPNVSFNGTVTNGGSNGTSLGTTSNQSTKPQAAETTGTTTYKVKAGDTLFSIARKNNVSVTDIRTWNKLSGDLIYVGQTLKTSKTQVSGQAQSNNVQTNNQANKESNTTLSSAKTYKVKANDTLYGVATKHGISVAQLKSWNKLTGDTIYVGQTLKLGSTTAQTNTQSNKETTNNQGTSSNKKTHQVTAGDTLFSIARNYGISVAQLKSWNKISGDLIFVGQNLTVKQSQSTTTNNAQSTTTNQSNNNNKQTTTAKSYTVKANDTLYRIATTYGVTMSQLKEWNALKSDVIYVGQKLKIVAPTTTAQRATNNNAGSTQPTANTTTTNTSSSTYTVAAGDTLFSIASRHGLSVENLQKLNNLRNHIIYVGQKLNLKASGMQAISQTPTVQANRPAEGSETKKHEVIKGDTLYSIAKKYKLTVKELKELNKLTNDAIYIGQSLKVK</sequence>
<dbReference type="PROSITE" id="PS51782">
    <property type="entry name" value="LYSM"/>
    <property type="match status" value="6"/>
</dbReference>
<accession>A0A4D7CRD7</accession>
<evidence type="ECO:0000256" key="3">
    <source>
        <dbReference type="ARBA" id="ARBA00022638"/>
    </source>
</evidence>
<dbReference type="InterPro" id="IPR018392">
    <property type="entry name" value="LysM"/>
</dbReference>
<evidence type="ECO:0000313" key="7">
    <source>
        <dbReference type="EMBL" id="QCI86735.1"/>
    </source>
</evidence>
<evidence type="ECO:0000259" key="6">
    <source>
        <dbReference type="PROSITE" id="PS51782"/>
    </source>
</evidence>
<dbReference type="PANTHER" id="PTHR33734">
    <property type="entry name" value="LYSM DOMAIN-CONTAINING GPI-ANCHORED PROTEIN 2"/>
    <property type="match status" value="1"/>
</dbReference>
<gene>
    <name evidence="7" type="ORF">FA707_07040</name>
</gene>
<feature type="domain" description="LysM" evidence="6">
    <location>
        <begin position="367"/>
        <end position="410"/>
    </location>
</feature>
<dbReference type="Pfam" id="PF01476">
    <property type="entry name" value="LysM"/>
    <property type="match status" value="6"/>
</dbReference>
<dbReference type="Pfam" id="PF01832">
    <property type="entry name" value="Glucosaminidase"/>
    <property type="match status" value="1"/>
</dbReference>
<feature type="domain" description="LysM" evidence="6">
    <location>
        <begin position="584"/>
        <end position="627"/>
    </location>
</feature>
<protein>
    <recommendedName>
        <fullName evidence="4">Peptidoglycan hydrolase</fullName>
    </recommendedName>
</protein>
<dbReference type="PRINTS" id="PR01002">
    <property type="entry name" value="FLGFLGJ"/>
</dbReference>
<organism evidence="7 8">
    <name type="scientific">Vagococcus zengguangii</name>
    <dbReference type="NCBI Taxonomy" id="2571750"/>
    <lineage>
        <taxon>Bacteria</taxon>
        <taxon>Bacillati</taxon>
        <taxon>Bacillota</taxon>
        <taxon>Bacilli</taxon>
        <taxon>Lactobacillales</taxon>
        <taxon>Enterococcaceae</taxon>
        <taxon>Vagococcus</taxon>
    </lineage>
</organism>
<keyword evidence="3" id="KW-0081">Bacteriolytic enzyme</keyword>
<evidence type="ECO:0000256" key="2">
    <source>
        <dbReference type="ARBA" id="ARBA00022529"/>
    </source>
</evidence>
<dbReference type="Gene3D" id="3.10.350.10">
    <property type="entry name" value="LysM domain"/>
    <property type="match status" value="6"/>
</dbReference>
<feature type="region of interest" description="Disordered" evidence="5">
    <location>
        <begin position="561"/>
        <end position="582"/>
    </location>
</feature>
<dbReference type="GO" id="GO:0008932">
    <property type="term" value="F:lytic endotransglycosylase activity"/>
    <property type="evidence" value="ECO:0007669"/>
    <property type="project" value="TreeGrafter"/>
</dbReference>
<keyword evidence="8" id="KW-1185">Reference proteome</keyword>
<dbReference type="SUPFAM" id="SSF54106">
    <property type="entry name" value="LysM domain"/>
    <property type="match status" value="6"/>
</dbReference>
<dbReference type="Gene3D" id="1.10.530.10">
    <property type="match status" value="1"/>
</dbReference>
<dbReference type="EMBL" id="CP039712">
    <property type="protein sequence ID" value="QCI86735.1"/>
    <property type="molecule type" value="Genomic_DNA"/>
</dbReference>
<feature type="region of interest" description="Disordered" evidence="5">
    <location>
        <begin position="483"/>
        <end position="509"/>
    </location>
</feature>
<dbReference type="Gene3D" id="4.10.80.30">
    <property type="entry name" value="DNA polymerase, domain 6"/>
    <property type="match status" value="1"/>
</dbReference>
<feature type="region of interest" description="Disordered" evidence="5">
    <location>
        <begin position="339"/>
        <end position="363"/>
    </location>
</feature>
<evidence type="ECO:0000256" key="4">
    <source>
        <dbReference type="ARBA" id="ARBA00032108"/>
    </source>
</evidence>
<feature type="domain" description="LysM" evidence="6">
    <location>
        <begin position="653"/>
        <end position="696"/>
    </location>
</feature>
<evidence type="ECO:0000313" key="8">
    <source>
        <dbReference type="Proteomes" id="UP000298615"/>
    </source>
</evidence>
<feature type="region of interest" description="Disordered" evidence="5">
    <location>
        <begin position="263"/>
        <end position="289"/>
    </location>
</feature>
<dbReference type="AlphaFoldDB" id="A0A4D7CRD7"/>
<proteinExistence type="inferred from homology"/>
<dbReference type="GO" id="GO:0042742">
    <property type="term" value="P:defense response to bacterium"/>
    <property type="evidence" value="ECO:0007669"/>
    <property type="project" value="UniProtKB-KW"/>
</dbReference>
<comment type="similarity">
    <text evidence="1">Belongs to the glycosyl hydrolase 73 family.</text>
</comment>
<dbReference type="InterPro" id="IPR002901">
    <property type="entry name" value="MGlyc_endo_b_GlcNAc-like_dom"/>
</dbReference>
<name>A0A4D7CRD7_9ENTE</name>
<feature type="compositionally biased region" description="Low complexity" evidence="5">
    <location>
        <begin position="263"/>
        <end position="281"/>
    </location>
</feature>
<feature type="domain" description="LysM" evidence="6">
    <location>
        <begin position="436"/>
        <end position="479"/>
    </location>
</feature>
<reference evidence="7 8" key="1">
    <citation type="submission" date="2019-04" db="EMBL/GenBank/DDBJ databases">
        <title>Vagococcus sp. nov., isolated from faeces of yaks (Bos grunniens).</title>
        <authorList>
            <person name="Ge Y."/>
        </authorList>
    </citation>
    <scope>NUCLEOTIDE SEQUENCE [LARGE SCALE GENOMIC DNA]</scope>
    <source>
        <strain evidence="7 8">MN-17</strain>
    </source>
</reference>